<protein>
    <recommendedName>
        <fullName evidence="3">YheC/YheD family protein</fullName>
    </recommendedName>
</protein>
<dbReference type="Pfam" id="PF14398">
    <property type="entry name" value="ATPgrasp_YheCD"/>
    <property type="match status" value="1"/>
</dbReference>
<sequence length="412" mass="48267">MVRFFRSTSVVRPIVGVYLGSEYLSRREIKAYYRLRKLVEANRKARTTLTFFTGADVDFARKRFYGAYYDYRTETWRRKYFPLPDVVYVRGGGRRTRRLLEKFDDLGIRRINPLAAFYKDDLFKIMSKDPIMRRHLPSTVIIRNWQEAKRAVRRFGKAYLKAHRGRRGLQVMRIERAANRRGYWYSYSTLGRLVRRRAINLDVAVRSARSFFGSKKIIVQKAIDLVKLRHNRLVDFRAEVQRDKRGELDIVGVCVRVGQPNSPITTHAFAYRYEDYLSKLFPHASDREITNLKYDIKDFLYNVYEAVERKYGQFGEIGIDFGVDRNRRIWLIECNAQSAKVSIVKAYGSRADRIFLNPLEYAKLITENSDIPNRTADRATTDSAASVADFEAAKEEAKPVEDLGVEELTFQY</sequence>
<dbReference type="AlphaFoldDB" id="A0A559JDI5"/>
<dbReference type="Proteomes" id="UP000316330">
    <property type="component" value="Unassembled WGS sequence"/>
</dbReference>
<organism evidence="1 2">
    <name type="scientific">Cohnella terricola</name>
    <dbReference type="NCBI Taxonomy" id="1289167"/>
    <lineage>
        <taxon>Bacteria</taxon>
        <taxon>Bacillati</taxon>
        <taxon>Bacillota</taxon>
        <taxon>Bacilli</taxon>
        <taxon>Bacillales</taxon>
        <taxon>Paenibacillaceae</taxon>
        <taxon>Cohnella</taxon>
    </lineage>
</organism>
<evidence type="ECO:0000313" key="2">
    <source>
        <dbReference type="Proteomes" id="UP000316330"/>
    </source>
</evidence>
<name>A0A559JDI5_9BACL</name>
<dbReference type="SUPFAM" id="SSF56059">
    <property type="entry name" value="Glutathione synthetase ATP-binding domain-like"/>
    <property type="match status" value="1"/>
</dbReference>
<accession>A0A559JDI5</accession>
<reference evidence="1 2" key="1">
    <citation type="submission" date="2019-07" db="EMBL/GenBank/DDBJ databases">
        <authorList>
            <person name="Kim J."/>
        </authorList>
    </citation>
    <scope>NUCLEOTIDE SEQUENCE [LARGE SCALE GENOMIC DNA]</scope>
    <source>
        <strain evidence="1 2">G13</strain>
    </source>
</reference>
<dbReference type="InterPro" id="IPR026838">
    <property type="entry name" value="YheC/D"/>
</dbReference>
<comment type="caution">
    <text evidence="1">The sequence shown here is derived from an EMBL/GenBank/DDBJ whole genome shotgun (WGS) entry which is preliminary data.</text>
</comment>
<evidence type="ECO:0008006" key="3">
    <source>
        <dbReference type="Google" id="ProtNLM"/>
    </source>
</evidence>
<dbReference type="EMBL" id="VNJJ01000010">
    <property type="protein sequence ID" value="TVX97933.1"/>
    <property type="molecule type" value="Genomic_DNA"/>
</dbReference>
<gene>
    <name evidence="1" type="ORF">FPZ45_16945</name>
</gene>
<dbReference type="RefSeq" id="WP_144704410.1">
    <property type="nucleotide sequence ID" value="NZ_VNJJ01000010.1"/>
</dbReference>
<keyword evidence="2" id="KW-1185">Reference proteome</keyword>
<dbReference type="OrthoDB" id="7869153at2"/>
<proteinExistence type="predicted"/>
<evidence type="ECO:0000313" key="1">
    <source>
        <dbReference type="EMBL" id="TVX97933.1"/>
    </source>
</evidence>